<dbReference type="Proteomes" id="UP001176941">
    <property type="component" value="Chromosome 1"/>
</dbReference>
<protein>
    <submittedName>
        <fullName evidence="2">Uncharacterized protein</fullName>
    </submittedName>
</protein>
<name>A0ABN8XR68_RANTA</name>
<feature type="region of interest" description="Disordered" evidence="1">
    <location>
        <begin position="1"/>
        <end position="20"/>
    </location>
</feature>
<gene>
    <name evidence="2" type="ORF">MRATA1EN1_LOCUS844</name>
</gene>
<feature type="compositionally biased region" description="Basic residues" evidence="1">
    <location>
        <begin position="1"/>
        <end position="10"/>
    </location>
</feature>
<keyword evidence="3" id="KW-1185">Reference proteome</keyword>
<sequence>MAARARRKLPKVPERTGQRVAAAAAERAERAGARLRAVSGGARGRRGGGAAAVASYAPPRAWGPPPFALWASACC</sequence>
<reference evidence="2" key="1">
    <citation type="submission" date="2023-04" db="EMBL/GenBank/DDBJ databases">
        <authorList>
            <consortium name="ELIXIR-Norway"/>
        </authorList>
    </citation>
    <scope>NUCLEOTIDE SEQUENCE [LARGE SCALE GENOMIC DNA]</scope>
</reference>
<evidence type="ECO:0000313" key="2">
    <source>
        <dbReference type="EMBL" id="CAI9151882.1"/>
    </source>
</evidence>
<evidence type="ECO:0000256" key="1">
    <source>
        <dbReference type="SAM" id="MobiDB-lite"/>
    </source>
</evidence>
<accession>A0ABN8XR68</accession>
<dbReference type="EMBL" id="OX459937">
    <property type="protein sequence ID" value="CAI9151882.1"/>
    <property type="molecule type" value="Genomic_DNA"/>
</dbReference>
<organism evidence="2 3">
    <name type="scientific">Rangifer tarandus platyrhynchus</name>
    <name type="common">Svalbard reindeer</name>
    <dbReference type="NCBI Taxonomy" id="3082113"/>
    <lineage>
        <taxon>Eukaryota</taxon>
        <taxon>Metazoa</taxon>
        <taxon>Chordata</taxon>
        <taxon>Craniata</taxon>
        <taxon>Vertebrata</taxon>
        <taxon>Euteleostomi</taxon>
        <taxon>Mammalia</taxon>
        <taxon>Eutheria</taxon>
        <taxon>Laurasiatheria</taxon>
        <taxon>Artiodactyla</taxon>
        <taxon>Ruminantia</taxon>
        <taxon>Pecora</taxon>
        <taxon>Cervidae</taxon>
        <taxon>Odocoileinae</taxon>
        <taxon>Rangifer</taxon>
    </lineage>
</organism>
<proteinExistence type="predicted"/>
<evidence type="ECO:0000313" key="3">
    <source>
        <dbReference type="Proteomes" id="UP001176941"/>
    </source>
</evidence>